<dbReference type="PANTHER" id="PTHR24305:SF96">
    <property type="entry name" value="CYTOCHROME P450 MONOOXYGENASE STCB-RELATED"/>
    <property type="match status" value="1"/>
</dbReference>
<comment type="caution">
    <text evidence="5">The sequence shown here is derived from an EMBL/GenBank/DDBJ whole genome shotgun (WGS) entry which is preliminary data.</text>
</comment>
<keyword evidence="3" id="KW-0479">Metal-binding</keyword>
<dbReference type="GO" id="GO:0005506">
    <property type="term" value="F:iron ion binding"/>
    <property type="evidence" value="ECO:0007669"/>
    <property type="project" value="InterPro"/>
</dbReference>
<dbReference type="InterPro" id="IPR001128">
    <property type="entry name" value="Cyt_P450"/>
</dbReference>
<keyword evidence="6" id="KW-1185">Reference proteome</keyword>
<evidence type="ECO:0000256" key="3">
    <source>
        <dbReference type="PIRSR" id="PIRSR602401-1"/>
    </source>
</evidence>
<evidence type="ECO:0000256" key="1">
    <source>
        <dbReference type="ARBA" id="ARBA00010617"/>
    </source>
</evidence>
<dbReference type="GO" id="GO:0016705">
    <property type="term" value="F:oxidoreductase activity, acting on paired donors, with incorporation or reduction of molecular oxygen"/>
    <property type="evidence" value="ECO:0007669"/>
    <property type="project" value="InterPro"/>
</dbReference>
<dbReference type="PANTHER" id="PTHR24305">
    <property type="entry name" value="CYTOCHROME P450"/>
    <property type="match status" value="1"/>
</dbReference>
<reference evidence="5" key="1">
    <citation type="journal article" date="2020" name="Stud. Mycol.">
        <title>101 Dothideomycetes genomes: a test case for predicting lifestyles and emergence of pathogens.</title>
        <authorList>
            <person name="Haridas S."/>
            <person name="Albert R."/>
            <person name="Binder M."/>
            <person name="Bloem J."/>
            <person name="Labutti K."/>
            <person name="Salamov A."/>
            <person name="Andreopoulos B."/>
            <person name="Baker S."/>
            <person name="Barry K."/>
            <person name="Bills G."/>
            <person name="Bluhm B."/>
            <person name="Cannon C."/>
            <person name="Castanera R."/>
            <person name="Culley D."/>
            <person name="Daum C."/>
            <person name="Ezra D."/>
            <person name="Gonzalez J."/>
            <person name="Henrissat B."/>
            <person name="Kuo A."/>
            <person name="Liang C."/>
            <person name="Lipzen A."/>
            <person name="Lutzoni F."/>
            <person name="Magnuson J."/>
            <person name="Mondo S."/>
            <person name="Nolan M."/>
            <person name="Ohm R."/>
            <person name="Pangilinan J."/>
            <person name="Park H.-J."/>
            <person name="Ramirez L."/>
            <person name="Alfaro M."/>
            <person name="Sun H."/>
            <person name="Tritt A."/>
            <person name="Yoshinaga Y."/>
            <person name="Zwiers L.-H."/>
            <person name="Turgeon B."/>
            <person name="Goodwin S."/>
            <person name="Spatafora J."/>
            <person name="Crous P."/>
            <person name="Grigoriev I."/>
        </authorList>
    </citation>
    <scope>NUCLEOTIDE SEQUENCE</scope>
    <source>
        <strain evidence="5">CBS 690.94</strain>
    </source>
</reference>
<dbReference type="PRINTS" id="PR00385">
    <property type="entry name" value="P450"/>
</dbReference>
<keyword evidence="3" id="KW-0349">Heme</keyword>
<comment type="similarity">
    <text evidence="1">Belongs to the cytochrome P450 family.</text>
</comment>
<dbReference type="AlphaFoldDB" id="A0A9P4UAS8"/>
<comment type="cofactor">
    <cofactor evidence="3">
        <name>heme</name>
        <dbReference type="ChEBI" id="CHEBI:30413"/>
    </cofactor>
</comment>
<dbReference type="InterPro" id="IPR002401">
    <property type="entry name" value="Cyt_P450_E_grp-I"/>
</dbReference>
<dbReference type="InterPro" id="IPR036396">
    <property type="entry name" value="Cyt_P450_sf"/>
</dbReference>
<dbReference type="InterPro" id="IPR050121">
    <property type="entry name" value="Cytochrome_P450_monoxygenase"/>
</dbReference>
<dbReference type="GO" id="GO:0020037">
    <property type="term" value="F:heme binding"/>
    <property type="evidence" value="ECO:0007669"/>
    <property type="project" value="InterPro"/>
</dbReference>
<dbReference type="PRINTS" id="PR00463">
    <property type="entry name" value="EP450I"/>
</dbReference>
<dbReference type="SUPFAM" id="SSF48264">
    <property type="entry name" value="Cytochrome P450"/>
    <property type="match status" value="1"/>
</dbReference>
<dbReference type="Gene3D" id="1.10.630.10">
    <property type="entry name" value="Cytochrome P450"/>
    <property type="match status" value="1"/>
</dbReference>
<organism evidence="5 6">
    <name type="scientific">Karstenula rhodostoma CBS 690.94</name>
    <dbReference type="NCBI Taxonomy" id="1392251"/>
    <lineage>
        <taxon>Eukaryota</taxon>
        <taxon>Fungi</taxon>
        <taxon>Dikarya</taxon>
        <taxon>Ascomycota</taxon>
        <taxon>Pezizomycotina</taxon>
        <taxon>Dothideomycetes</taxon>
        <taxon>Pleosporomycetidae</taxon>
        <taxon>Pleosporales</taxon>
        <taxon>Massarineae</taxon>
        <taxon>Didymosphaeriaceae</taxon>
        <taxon>Karstenula</taxon>
    </lineage>
</organism>
<keyword evidence="3" id="KW-0408">Iron</keyword>
<keyword evidence="2" id="KW-0560">Oxidoreductase</keyword>
<evidence type="ECO:0000256" key="2">
    <source>
        <dbReference type="ARBA" id="ARBA00023002"/>
    </source>
</evidence>
<dbReference type="Proteomes" id="UP000799764">
    <property type="component" value="Unassembled WGS sequence"/>
</dbReference>
<evidence type="ECO:0000313" key="5">
    <source>
        <dbReference type="EMBL" id="KAF2443376.1"/>
    </source>
</evidence>
<feature type="binding site" description="axial binding residue" evidence="3">
    <location>
        <position position="375"/>
    </location>
    <ligand>
        <name>heme</name>
        <dbReference type="ChEBI" id="CHEBI:30413"/>
    </ligand>
    <ligandPart>
        <name>Fe</name>
        <dbReference type="ChEBI" id="CHEBI:18248"/>
    </ligandPart>
</feature>
<evidence type="ECO:0000313" key="6">
    <source>
        <dbReference type="Proteomes" id="UP000799764"/>
    </source>
</evidence>
<name>A0A9P4UAS8_9PLEO</name>
<proteinExistence type="inferred from homology"/>
<dbReference type="OrthoDB" id="1470350at2759"/>
<protein>
    <submittedName>
        <fullName evidence="5">Cytochrome P450</fullName>
    </submittedName>
</protein>
<sequence length="424" mass="47548">MAFHRPNTTQVPNPDPHPPKLNIPTYQEGPYVSIAPHEVAIADIQAYRIIHRIGSNFNKGPWYTSQAPSQYNDETCGVFGILSNKTASRRRRLFQAAGTKNIVAEWEPQFIKLFDLALQRIKADLQDGQYNFVKWWTFLASDVTGGLAFGEPFSNLKNGVISAMVQDIEAAMPIIGVRAELPWLKPVLNYTPTWCGNTWSARFDRFVGYGWDAVHATLDDEEEQAVPDNVIVSEAANVIVAGTNTAAMTLTYLTYAVLKNETVKKKLVAEVSKLLTDPRWNELENSPYLNNVIQEALKLHPGVPASLLRIVPTSGSQVDKHVIPAGTQICTRAWNFQCDPYVFEDPLRFNPDRWNNPTPAMKEHMMAFGAPARMCLGHNIARLEILHAVSKLFRECPQTALHPSTTEASMEMVDYFAIKPKAER</sequence>
<dbReference type="GO" id="GO:0004497">
    <property type="term" value="F:monooxygenase activity"/>
    <property type="evidence" value="ECO:0007669"/>
    <property type="project" value="InterPro"/>
</dbReference>
<feature type="region of interest" description="Disordered" evidence="4">
    <location>
        <begin position="1"/>
        <end position="21"/>
    </location>
</feature>
<feature type="compositionally biased region" description="Polar residues" evidence="4">
    <location>
        <begin position="1"/>
        <end position="12"/>
    </location>
</feature>
<accession>A0A9P4UAS8</accession>
<dbReference type="Pfam" id="PF00067">
    <property type="entry name" value="p450"/>
    <property type="match status" value="1"/>
</dbReference>
<gene>
    <name evidence="5" type="ORF">P171DRAFT_473673</name>
</gene>
<evidence type="ECO:0000256" key="4">
    <source>
        <dbReference type="SAM" id="MobiDB-lite"/>
    </source>
</evidence>
<dbReference type="EMBL" id="MU001502">
    <property type="protein sequence ID" value="KAF2443376.1"/>
    <property type="molecule type" value="Genomic_DNA"/>
</dbReference>